<dbReference type="Pfam" id="PF14903">
    <property type="entry name" value="WG_beta_rep"/>
    <property type="match status" value="2"/>
</dbReference>
<proteinExistence type="predicted"/>
<reference evidence="2" key="1">
    <citation type="submission" date="2020-10" db="EMBL/GenBank/DDBJ databases">
        <authorList>
            <person name="Gilroy R."/>
        </authorList>
    </citation>
    <scope>NUCLEOTIDE SEQUENCE</scope>
    <source>
        <strain evidence="2">6919</strain>
    </source>
</reference>
<dbReference type="InterPro" id="IPR032774">
    <property type="entry name" value="WG_beta_rep"/>
</dbReference>
<accession>A0A9D9NJF7</accession>
<dbReference type="PANTHER" id="PTHR37841">
    <property type="entry name" value="GLR2918 PROTEIN"/>
    <property type="match status" value="1"/>
</dbReference>
<organism evidence="2 3">
    <name type="scientific">Candidatus Limisoma faecipullorum</name>
    <dbReference type="NCBI Taxonomy" id="2840854"/>
    <lineage>
        <taxon>Bacteria</taxon>
        <taxon>Pseudomonadati</taxon>
        <taxon>Bacteroidota</taxon>
        <taxon>Bacteroidia</taxon>
        <taxon>Bacteroidales</taxon>
        <taxon>Candidatus Limisoma</taxon>
    </lineage>
</organism>
<dbReference type="EMBL" id="JADIMC010000019">
    <property type="protein sequence ID" value="MBO8475640.1"/>
    <property type="molecule type" value="Genomic_DNA"/>
</dbReference>
<dbReference type="AlphaFoldDB" id="A0A9D9NJF7"/>
<dbReference type="PANTHER" id="PTHR37841:SF1">
    <property type="entry name" value="DUF3298 DOMAIN-CONTAINING PROTEIN"/>
    <property type="match status" value="1"/>
</dbReference>
<evidence type="ECO:0000313" key="3">
    <source>
        <dbReference type="Proteomes" id="UP000823598"/>
    </source>
</evidence>
<dbReference type="InterPro" id="IPR044060">
    <property type="entry name" value="Bacterial_rp_domain"/>
</dbReference>
<comment type="caution">
    <text evidence="2">The sequence shown here is derived from an EMBL/GenBank/DDBJ whole genome shotgun (WGS) entry which is preliminary data.</text>
</comment>
<dbReference type="Pfam" id="PF18998">
    <property type="entry name" value="Flg_new_2"/>
    <property type="match status" value="1"/>
</dbReference>
<sequence length="760" mass="83653">MLFDYIWSGLGRYQDPRFDRGACLVKGEKQVGSNSWDKKYPLTIIYKDGRVKELSLKYTQGSNFVDGLALVLKDTGDFKTGSVWVYINTAGEEVYPHLVKKQGGYTSSMASGAGNVAPLSDGLRAHYDMGVGKWGYIDGKGKIVIAPQFEEARIFSDGLALVKTKKGYDWTVIDKTGKIVLDGIFTGYGKVSDYRDGYFCWRDSKMGVDKFYDRNGNLAAEYASATPFTDGYAFVYKEKYSADKYVTVIDTSFKEVGTVEKFGIDRNDITPDGIVFGGAGVASVNGNGQFVITPDGQILIRTWNSRENRPGGGSIGTFTEDYIAKARIGMSDERGMNTKWFEGFIDASAQFTIVFNAEAETIPDPGYELVYFPVLTPVPGPGPEPGDPVPPDTLVVSNPVPVPIPYPIILKNYVTKPKGPRDVDEPVYNVSVVADPPEGGTVSGGGQYKLGDAVNITATANENWKLSGIDCNSPLVTPDGNGAQFTVTGEDLLFTAHFIKKDSIEAIDKTVVLSAPVNVMDPSDASMMIPATAYLEIDAGKNISSPYGENTSGFLTMIINPEEYYVAPMLSSAGEGSVQAKFFFVPMRVSGFINDGGRKYLVADGGQFMVGGINFELPDPMMHLYLNFLMSFNGSAVATVSSGRYRIEMLDVNEETGEFTLGKMERFSPTYGWLLSDDERLKVKKKSSPFSLFSMRDTEWLIPSWMFNGCALKVSQKRDDVRWTPPESWFESRSLFDSIVKNLGDFMYNLTTDAEKFWSE</sequence>
<protein>
    <submittedName>
        <fullName evidence="2">WG repeat-containing protein</fullName>
    </submittedName>
</protein>
<feature type="domain" description="Bacterial repeat" evidence="1">
    <location>
        <begin position="432"/>
        <end position="499"/>
    </location>
</feature>
<evidence type="ECO:0000259" key="1">
    <source>
        <dbReference type="Pfam" id="PF18998"/>
    </source>
</evidence>
<gene>
    <name evidence="2" type="ORF">IAB88_01445</name>
</gene>
<reference evidence="2" key="2">
    <citation type="journal article" date="2021" name="PeerJ">
        <title>Extensive microbial diversity within the chicken gut microbiome revealed by metagenomics and culture.</title>
        <authorList>
            <person name="Gilroy R."/>
            <person name="Ravi A."/>
            <person name="Getino M."/>
            <person name="Pursley I."/>
            <person name="Horton D.L."/>
            <person name="Alikhan N.F."/>
            <person name="Baker D."/>
            <person name="Gharbi K."/>
            <person name="Hall N."/>
            <person name="Watson M."/>
            <person name="Adriaenssens E.M."/>
            <person name="Foster-Nyarko E."/>
            <person name="Jarju S."/>
            <person name="Secka A."/>
            <person name="Antonio M."/>
            <person name="Oren A."/>
            <person name="Chaudhuri R.R."/>
            <person name="La Ragione R."/>
            <person name="Hildebrand F."/>
            <person name="Pallen M.J."/>
        </authorList>
    </citation>
    <scope>NUCLEOTIDE SEQUENCE</scope>
    <source>
        <strain evidence="2">6919</strain>
    </source>
</reference>
<evidence type="ECO:0000313" key="2">
    <source>
        <dbReference type="EMBL" id="MBO8475640.1"/>
    </source>
</evidence>
<name>A0A9D9NJF7_9BACT</name>
<dbReference type="Proteomes" id="UP000823598">
    <property type="component" value="Unassembled WGS sequence"/>
</dbReference>